<dbReference type="EMBL" id="UINC01004586">
    <property type="protein sequence ID" value="SVA15431.1"/>
    <property type="molecule type" value="Genomic_DNA"/>
</dbReference>
<protein>
    <submittedName>
        <fullName evidence="1">Uncharacterized protein</fullName>
    </submittedName>
</protein>
<proteinExistence type="predicted"/>
<reference evidence="1" key="1">
    <citation type="submission" date="2018-05" db="EMBL/GenBank/DDBJ databases">
        <authorList>
            <person name="Lanie J.A."/>
            <person name="Ng W.-L."/>
            <person name="Kazmierczak K.M."/>
            <person name="Andrzejewski T.M."/>
            <person name="Davidsen T.M."/>
            <person name="Wayne K.J."/>
            <person name="Tettelin H."/>
            <person name="Glass J.I."/>
            <person name="Rusch D."/>
            <person name="Podicherti R."/>
            <person name="Tsui H.-C.T."/>
            <person name="Winkler M.E."/>
        </authorList>
    </citation>
    <scope>NUCLEOTIDE SEQUENCE</scope>
</reference>
<evidence type="ECO:0000313" key="1">
    <source>
        <dbReference type="EMBL" id="SVA15431.1"/>
    </source>
</evidence>
<dbReference type="AlphaFoldDB" id="A0A381TIV2"/>
<feature type="non-terminal residue" evidence="1">
    <location>
        <position position="1"/>
    </location>
</feature>
<name>A0A381TIV2_9ZZZZ</name>
<accession>A0A381TIV2</accession>
<gene>
    <name evidence="1" type="ORF">METZ01_LOCUS68285</name>
</gene>
<sequence>VKYFRDSLPTKIIQSYNEVSMSISQSRFSTFLIAGFEHS</sequence>
<organism evidence="1">
    <name type="scientific">marine metagenome</name>
    <dbReference type="NCBI Taxonomy" id="408172"/>
    <lineage>
        <taxon>unclassified sequences</taxon>
        <taxon>metagenomes</taxon>
        <taxon>ecological metagenomes</taxon>
    </lineage>
</organism>